<organism evidence="2 3">
    <name type="scientific">Catenovulum adriaticum</name>
    <dbReference type="NCBI Taxonomy" id="2984846"/>
    <lineage>
        <taxon>Bacteria</taxon>
        <taxon>Pseudomonadati</taxon>
        <taxon>Pseudomonadota</taxon>
        <taxon>Gammaproteobacteria</taxon>
        <taxon>Alteromonadales</taxon>
        <taxon>Alteromonadaceae</taxon>
        <taxon>Catenovulum</taxon>
    </lineage>
</organism>
<dbReference type="Proteomes" id="UP001163726">
    <property type="component" value="Chromosome"/>
</dbReference>
<proteinExistence type="predicted"/>
<sequence>MIMLKHLIFCFSLYFAITSFSAIADTIQIKTPLIDNCDKKSHQAIVYSICLDEAVKQVERELKAWQLESEDKVKAITQKLQNEAALYEFKKANKYYNQFIESHCRSLFFTKQNMAEAANLFRVCKIKQTRIRMQNLKYEINQK</sequence>
<evidence type="ECO:0000313" key="3">
    <source>
        <dbReference type="Proteomes" id="UP001163726"/>
    </source>
</evidence>
<keyword evidence="1" id="KW-0732">Signal</keyword>
<name>A0ABY7AMN8_9ALTE</name>
<feature type="chain" id="PRO_5045071911" description="Lysozyme inhibitor LprI N-terminal domain-containing protein" evidence="1">
    <location>
        <begin position="25"/>
        <end position="143"/>
    </location>
</feature>
<reference evidence="2" key="1">
    <citation type="submission" date="2022-10" db="EMBL/GenBank/DDBJ databases">
        <title>Catenovulum adriacola sp. nov. isolated in the Harbour of Susak.</title>
        <authorList>
            <person name="Schoch T."/>
            <person name="Reich S.J."/>
            <person name="Stoeferle S."/>
            <person name="Flaiz M."/>
            <person name="Kazda M."/>
            <person name="Riedel C.U."/>
            <person name="Duerre P."/>
        </authorList>
    </citation>
    <scope>NUCLEOTIDE SEQUENCE</scope>
    <source>
        <strain evidence="2">TS8</strain>
    </source>
</reference>
<evidence type="ECO:0000313" key="2">
    <source>
        <dbReference type="EMBL" id="WAJ70575.1"/>
    </source>
</evidence>
<evidence type="ECO:0008006" key="4">
    <source>
        <dbReference type="Google" id="ProtNLM"/>
    </source>
</evidence>
<keyword evidence="3" id="KW-1185">Reference proteome</keyword>
<dbReference type="RefSeq" id="WP_268074925.1">
    <property type="nucleotide sequence ID" value="NZ_CP109965.1"/>
</dbReference>
<gene>
    <name evidence="2" type="ORF">OLW01_01800</name>
</gene>
<accession>A0ABY7AMN8</accession>
<feature type="signal peptide" evidence="1">
    <location>
        <begin position="1"/>
        <end position="24"/>
    </location>
</feature>
<evidence type="ECO:0000256" key="1">
    <source>
        <dbReference type="SAM" id="SignalP"/>
    </source>
</evidence>
<protein>
    <recommendedName>
        <fullName evidence="4">Lysozyme inhibitor LprI N-terminal domain-containing protein</fullName>
    </recommendedName>
</protein>
<dbReference type="EMBL" id="CP109965">
    <property type="protein sequence ID" value="WAJ70575.1"/>
    <property type="molecule type" value="Genomic_DNA"/>
</dbReference>